<keyword evidence="1" id="KW-0805">Transcription regulation</keyword>
<evidence type="ECO:0000313" key="6">
    <source>
        <dbReference type="Proteomes" id="UP001230207"/>
    </source>
</evidence>
<accession>A0ABU0BWI8</accession>
<dbReference type="Gene3D" id="1.10.10.60">
    <property type="entry name" value="Homeodomain-like"/>
    <property type="match status" value="2"/>
</dbReference>
<dbReference type="EMBL" id="JAUSVF010000002">
    <property type="protein sequence ID" value="MDQ0322619.1"/>
    <property type="molecule type" value="Genomic_DNA"/>
</dbReference>
<dbReference type="SUPFAM" id="SSF46689">
    <property type="entry name" value="Homeodomain-like"/>
    <property type="match status" value="2"/>
</dbReference>
<dbReference type="Pfam" id="PF12833">
    <property type="entry name" value="HTH_18"/>
    <property type="match status" value="1"/>
</dbReference>
<dbReference type="PRINTS" id="PR00032">
    <property type="entry name" value="HTHARAC"/>
</dbReference>
<dbReference type="InterPro" id="IPR020449">
    <property type="entry name" value="Tscrpt_reg_AraC-type_HTH"/>
</dbReference>
<dbReference type="PROSITE" id="PS01124">
    <property type="entry name" value="HTH_ARAC_FAMILY_2"/>
    <property type="match status" value="1"/>
</dbReference>
<evidence type="ECO:0000256" key="3">
    <source>
        <dbReference type="ARBA" id="ARBA00023163"/>
    </source>
</evidence>
<dbReference type="PANTHER" id="PTHR43130:SF3">
    <property type="entry name" value="HTH-TYPE TRANSCRIPTIONAL REGULATOR RV1931C"/>
    <property type="match status" value="1"/>
</dbReference>
<dbReference type="PROSITE" id="PS00041">
    <property type="entry name" value="HTH_ARAC_FAMILY_1"/>
    <property type="match status" value="1"/>
</dbReference>
<dbReference type="Proteomes" id="UP001230207">
    <property type="component" value="Unassembled WGS sequence"/>
</dbReference>
<sequence>MVTEARTKGAVAAASSPKSLRVGFVLSKNFTLSAFALFVDTLRLASDFEDRSRRVHCDWDVLNGSRNFVMSSCGVQVAPTAPFTNPTNYDYIAVVGGLLSVEEPLDSVSLDYLRKADAAGVGLIGLCTGSFVLAQAGLLGDHCACVSWLHHREFRARFPGQPATSAQIFHFDGRRATCAGGSAVADLAATIVRHHIGEQAERNALEILQISHRRDGTDIQARSPLGLEASDRRVHLALMLMEQHVEDLLPIESIASLVSLSRRQMERLFRDSMQMSPSEAYTKIRMDAAMRMVVAQPTRPLIDIALAVGFEGMSHFTKRFRQSFGQTPSQARRQSGRKK</sequence>
<dbReference type="InterPro" id="IPR052158">
    <property type="entry name" value="INH-QAR"/>
</dbReference>
<keyword evidence="3" id="KW-0804">Transcription</keyword>
<keyword evidence="6" id="KW-1185">Reference proteome</keyword>
<dbReference type="SUPFAM" id="SSF52317">
    <property type="entry name" value="Class I glutamine amidotransferase-like"/>
    <property type="match status" value="1"/>
</dbReference>
<dbReference type="InterPro" id="IPR029062">
    <property type="entry name" value="Class_I_gatase-like"/>
</dbReference>
<protein>
    <submittedName>
        <fullName evidence="5">Transcriptional regulator GlxA family with amidase domain</fullName>
    </submittedName>
</protein>
<evidence type="ECO:0000259" key="4">
    <source>
        <dbReference type="PROSITE" id="PS01124"/>
    </source>
</evidence>
<evidence type="ECO:0000256" key="1">
    <source>
        <dbReference type="ARBA" id="ARBA00023015"/>
    </source>
</evidence>
<dbReference type="InterPro" id="IPR018060">
    <property type="entry name" value="HTH_AraC"/>
</dbReference>
<evidence type="ECO:0000256" key="2">
    <source>
        <dbReference type="ARBA" id="ARBA00023125"/>
    </source>
</evidence>
<dbReference type="Gene3D" id="3.40.50.880">
    <property type="match status" value="1"/>
</dbReference>
<feature type="domain" description="HTH araC/xylS-type" evidence="4">
    <location>
        <begin position="235"/>
        <end position="334"/>
    </location>
</feature>
<dbReference type="RefSeq" id="WP_307234402.1">
    <property type="nucleotide sequence ID" value="NZ_JAUSVF010000002.1"/>
</dbReference>
<evidence type="ECO:0000313" key="5">
    <source>
        <dbReference type="EMBL" id="MDQ0322619.1"/>
    </source>
</evidence>
<dbReference type="PANTHER" id="PTHR43130">
    <property type="entry name" value="ARAC-FAMILY TRANSCRIPTIONAL REGULATOR"/>
    <property type="match status" value="1"/>
</dbReference>
<keyword evidence="2" id="KW-0238">DNA-binding</keyword>
<dbReference type="InterPro" id="IPR009057">
    <property type="entry name" value="Homeodomain-like_sf"/>
</dbReference>
<dbReference type="SMART" id="SM00342">
    <property type="entry name" value="HTH_ARAC"/>
    <property type="match status" value="1"/>
</dbReference>
<dbReference type="InterPro" id="IPR018062">
    <property type="entry name" value="HTH_AraC-typ_CS"/>
</dbReference>
<reference evidence="5 6" key="1">
    <citation type="submission" date="2023-07" db="EMBL/GenBank/DDBJ databases">
        <title>Genomic Encyclopedia of Type Strains, Phase IV (KMG-IV): sequencing the most valuable type-strain genomes for metagenomic binning, comparative biology and taxonomic classification.</title>
        <authorList>
            <person name="Goeker M."/>
        </authorList>
    </citation>
    <scope>NUCLEOTIDE SEQUENCE [LARGE SCALE GENOMIC DNA]</scope>
    <source>
        <strain evidence="5 6">DSM 1112</strain>
    </source>
</reference>
<organism evidence="5 6">
    <name type="scientific">Pararhizobium capsulatum DSM 1112</name>
    <dbReference type="NCBI Taxonomy" id="1121113"/>
    <lineage>
        <taxon>Bacteria</taxon>
        <taxon>Pseudomonadati</taxon>
        <taxon>Pseudomonadota</taxon>
        <taxon>Alphaproteobacteria</taxon>
        <taxon>Hyphomicrobiales</taxon>
        <taxon>Rhizobiaceae</taxon>
        <taxon>Rhizobium/Agrobacterium group</taxon>
        <taxon>Pararhizobium</taxon>
    </lineage>
</organism>
<proteinExistence type="predicted"/>
<comment type="caution">
    <text evidence="5">The sequence shown here is derived from an EMBL/GenBank/DDBJ whole genome shotgun (WGS) entry which is preliminary data.</text>
</comment>
<dbReference type="CDD" id="cd03136">
    <property type="entry name" value="GATase1_AraC_ArgR_like"/>
    <property type="match status" value="1"/>
</dbReference>
<gene>
    <name evidence="5" type="ORF">QO002_004825</name>
</gene>
<name>A0ABU0BWI8_9HYPH</name>